<feature type="domain" description="Protein kinase" evidence="2">
    <location>
        <begin position="1"/>
        <end position="333"/>
    </location>
</feature>
<accession>A0A495W3R0</accession>
<keyword evidence="3" id="KW-0723">Serine/threonine-protein kinase</keyword>
<dbReference type="RefSeq" id="WP_121007096.1">
    <property type="nucleotide sequence ID" value="NZ_RBXO01000001.1"/>
</dbReference>
<dbReference type="SUPFAM" id="SSF56112">
    <property type="entry name" value="Protein kinase-like (PK-like)"/>
    <property type="match status" value="1"/>
</dbReference>
<keyword evidence="1" id="KW-0812">Transmembrane</keyword>
<dbReference type="PROSITE" id="PS50011">
    <property type="entry name" value="PROTEIN_KINASE_DOM"/>
    <property type="match status" value="1"/>
</dbReference>
<feature type="transmembrane region" description="Helical" evidence="1">
    <location>
        <begin position="309"/>
        <end position="329"/>
    </location>
</feature>
<organism evidence="3 4">
    <name type="scientific">Saccharothrix australiensis</name>
    <dbReference type="NCBI Taxonomy" id="2072"/>
    <lineage>
        <taxon>Bacteria</taxon>
        <taxon>Bacillati</taxon>
        <taxon>Actinomycetota</taxon>
        <taxon>Actinomycetes</taxon>
        <taxon>Pseudonocardiales</taxon>
        <taxon>Pseudonocardiaceae</taxon>
        <taxon>Saccharothrix</taxon>
    </lineage>
</organism>
<dbReference type="OrthoDB" id="4028076at2"/>
<evidence type="ECO:0000313" key="3">
    <source>
        <dbReference type="EMBL" id="RKT55395.1"/>
    </source>
</evidence>
<dbReference type="Gene3D" id="1.10.510.10">
    <property type="entry name" value="Transferase(Phosphotransferase) domain 1"/>
    <property type="match status" value="1"/>
</dbReference>
<keyword evidence="1" id="KW-0472">Membrane</keyword>
<name>A0A495W3R0_9PSEU</name>
<gene>
    <name evidence="3" type="ORF">C8E97_4063</name>
</gene>
<evidence type="ECO:0000313" key="4">
    <source>
        <dbReference type="Proteomes" id="UP000282084"/>
    </source>
</evidence>
<evidence type="ECO:0000259" key="2">
    <source>
        <dbReference type="PROSITE" id="PS50011"/>
    </source>
</evidence>
<comment type="caution">
    <text evidence="3">The sequence shown here is derived from an EMBL/GenBank/DDBJ whole genome shotgun (WGS) entry which is preliminary data.</text>
</comment>
<dbReference type="Proteomes" id="UP000282084">
    <property type="component" value="Unassembled WGS sequence"/>
</dbReference>
<dbReference type="InterPro" id="IPR011009">
    <property type="entry name" value="Kinase-like_dom_sf"/>
</dbReference>
<evidence type="ECO:0000256" key="1">
    <source>
        <dbReference type="SAM" id="Phobius"/>
    </source>
</evidence>
<dbReference type="InterPro" id="IPR000719">
    <property type="entry name" value="Prot_kinase_dom"/>
</dbReference>
<dbReference type="GO" id="GO:0004674">
    <property type="term" value="F:protein serine/threonine kinase activity"/>
    <property type="evidence" value="ECO:0007669"/>
    <property type="project" value="UniProtKB-KW"/>
</dbReference>
<keyword evidence="3" id="KW-0808">Transferase</keyword>
<keyword evidence="3" id="KW-0418">Kinase</keyword>
<reference evidence="3 4" key="1">
    <citation type="submission" date="2018-10" db="EMBL/GenBank/DDBJ databases">
        <title>Sequencing the genomes of 1000 actinobacteria strains.</title>
        <authorList>
            <person name="Klenk H.-P."/>
        </authorList>
    </citation>
    <scope>NUCLEOTIDE SEQUENCE [LARGE SCALE GENOMIC DNA]</scope>
    <source>
        <strain evidence="3 4">DSM 43800</strain>
    </source>
</reference>
<dbReference type="AlphaFoldDB" id="A0A495W3R0"/>
<dbReference type="GO" id="GO:0005524">
    <property type="term" value="F:ATP binding"/>
    <property type="evidence" value="ECO:0007669"/>
    <property type="project" value="InterPro"/>
</dbReference>
<keyword evidence="1" id="KW-1133">Transmembrane helix</keyword>
<sequence length="333" mass="36114">MAGAWQFVDYRDYRYQARRVEVREADDAPVVRCELAVRSLVTAEGRHLVHKSVPREAGRVNPGLYLLLDREVRAGARLLRRFPADAYPAELSRMVGYDIDGEEPFVLVERYRGVPVADRAGQLLTEQQHAFAAGLFRALRLLEAAKLVHGGLTPDTVWWDDGRVQVGGFEHAVLIGEPRVRNGKSRWCSPAQHAAEGAASPADDLWSAGAVVLEAVTGEPPGSQPVPERFGAAVGELLAGVFAPAAADRPTAAELLSRLRAPDTVPERGDSAVRDFARSRARFDEVLVAKLAPPAAEPPPPPPEPPRPAWRLAVTAAVVVAALVVWVVLEVAR</sequence>
<keyword evidence="4" id="KW-1185">Reference proteome</keyword>
<protein>
    <submittedName>
        <fullName evidence="3">Serine/threonine protein kinase</fullName>
    </submittedName>
</protein>
<dbReference type="EMBL" id="RBXO01000001">
    <property type="protein sequence ID" value="RKT55395.1"/>
    <property type="molecule type" value="Genomic_DNA"/>
</dbReference>
<proteinExistence type="predicted"/>